<dbReference type="InterPro" id="IPR016181">
    <property type="entry name" value="Acyl_CoA_acyltransferase"/>
</dbReference>
<dbReference type="Gene3D" id="3.40.630.30">
    <property type="match status" value="1"/>
</dbReference>
<dbReference type="CDD" id="cd04301">
    <property type="entry name" value="NAT_SF"/>
    <property type="match status" value="1"/>
</dbReference>
<dbReference type="PANTHER" id="PTHR43415">
    <property type="entry name" value="SPERMIDINE N(1)-ACETYLTRANSFERASE"/>
    <property type="match status" value="1"/>
</dbReference>
<dbReference type="InterPro" id="IPR000182">
    <property type="entry name" value="GNAT_dom"/>
</dbReference>
<keyword evidence="3" id="KW-1185">Reference proteome</keyword>
<gene>
    <name evidence="2" type="ORF">GCM10011389_40180</name>
</gene>
<proteinExistence type="predicted"/>
<name>A0ABQ1QIN7_9BACI</name>
<organism evidence="2 3">
    <name type="scientific">Pontibacillus salipaludis</name>
    <dbReference type="NCBI Taxonomy" id="1697394"/>
    <lineage>
        <taxon>Bacteria</taxon>
        <taxon>Bacillati</taxon>
        <taxon>Bacillota</taxon>
        <taxon>Bacilli</taxon>
        <taxon>Bacillales</taxon>
        <taxon>Bacillaceae</taxon>
        <taxon>Pontibacillus</taxon>
    </lineage>
</organism>
<sequence>MIKGEKIYLRAILKSDITYLNEWKNDVKTFQYLGGGFIPTSIDQQEKWIDSLIDTSGNDKRFIISGNDGSPLGMVGLYGINWRDRTCEIGIYIGNHSAKGKGVGKEACELMEYFAKEHLNLRKIKLNVVTENTKALQMWSSLGYIKAGEYKAERYIKGEYKDLSLMEKMIN</sequence>
<feature type="domain" description="N-acetyltransferase" evidence="1">
    <location>
        <begin position="7"/>
        <end position="171"/>
    </location>
</feature>
<evidence type="ECO:0000259" key="1">
    <source>
        <dbReference type="PROSITE" id="PS51186"/>
    </source>
</evidence>
<dbReference type="SUPFAM" id="SSF55729">
    <property type="entry name" value="Acyl-CoA N-acyltransferases (Nat)"/>
    <property type="match status" value="1"/>
</dbReference>
<protein>
    <recommendedName>
        <fullName evidence="1">N-acetyltransferase domain-containing protein</fullName>
    </recommendedName>
</protein>
<dbReference type="Proteomes" id="UP000642571">
    <property type="component" value="Unassembled WGS sequence"/>
</dbReference>
<dbReference type="EMBL" id="BMIN01000027">
    <property type="protein sequence ID" value="GGD28588.1"/>
    <property type="molecule type" value="Genomic_DNA"/>
</dbReference>
<reference evidence="3" key="1">
    <citation type="journal article" date="2019" name="Int. J. Syst. Evol. Microbiol.">
        <title>The Global Catalogue of Microorganisms (GCM) 10K type strain sequencing project: providing services to taxonomists for standard genome sequencing and annotation.</title>
        <authorList>
            <consortium name="The Broad Institute Genomics Platform"/>
            <consortium name="The Broad Institute Genome Sequencing Center for Infectious Disease"/>
            <person name="Wu L."/>
            <person name="Ma J."/>
        </authorList>
    </citation>
    <scope>NUCLEOTIDE SEQUENCE [LARGE SCALE GENOMIC DNA]</scope>
    <source>
        <strain evidence="3">CGMCC 1.15353</strain>
    </source>
</reference>
<evidence type="ECO:0000313" key="3">
    <source>
        <dbReference type="Proteomes" id="UP000642571"/>
    </source>
</evidence>
<dbReference type="PANTHER" id="PTHR43415:SF3">
    <property type="entry name" value="GNAT-FAMILY ACETYLTRANSFERASE"/>
    <property type="match status" value="1"/>
</dbReference>
<comment type="caution">
    <text evidence="2">The sequence shown here is derived from an EMBL/GenBank/DDBJ whole genome shotgun (WGS) entry which is preliminary data.</text>
</comment>
<accession>A0ABQ1QIN7</accession>
<dbReference type="RefSeq" id="WP_188656114.1">
    <property type="nucleotide sequence ID" value="NZ_BMIN01000027.1"/>
</dbReference>
<dbReference type="PROSITE" id="PS51186">
    <property type="entry name" value="GNAT"/>
    <property type="match status" value="1"/>
</dbReference>
<evidence type="ECO:0000313" key="2">
    <source>
        <dbReference type="EMBL" id="GGD28588.1"/>
    </source>
</evidence>
<dbReference type="Pfam" id="PF13302">
    <property type="entry name" value="Acetyltransf_3"/>
    <property type="match status" value="1"/>
</dbReference>